<proteinExistence type="predicted"/>
<gene>
    <name evidence="17" type="ORF">NS359_02970</name>
</gene>
<keyword evidence="11 15" id="KW-1133">Transmembrane helix</keyword>
<dbReference type="Pfam" id="PF02518">
    <property type="entry name" value="HATPase_c"/>
    <property type="match status" value="1"/>
</dbReference>
<dbReference type="Gene3D" id="3.30.450.20">
    <property type="entry name" value="PAS domain"/>
    <property type="match status" value="2"/>
</dbReference>
<evidence type="ECO:0000256" key="6">
    <source>
        <dbReference type="ARBA" id="ARBA00022679"/>
    </source>
</evidence>
<dbReference type="STRING" id="465820.NS263_06555"/>
<dbReference type="PANTHER" id="PTHR45436">
    <property type="entry name" value="SENSOR HISTIDINE KINASE YKOH"/>
    <property type="match status" value="1"/>
</dbReference>
<dbReference type="SUPFAM" id="SSF55874">
    <property type="entry name" value="ATPase domain of HSP90 chaperone/DNA topoisomerase II/histidine kinase"/>
    <property type="match status" value="1"/>
</dbReference>
<sequence length="577" mass="61236">MVPRRWSIAARLFALQLLFVVVGVAVGGAWSWASARADLESDAAEKSTAVAVSIARNPFVLDQVDTADPSERLEPYALDLMRRTHTDFITIMAPDRTRWTHPDRSEIGRPFRGTVRPALEGRTFTETFSGTLGPSVRAVTPITDADGRVVGLVAAGVTVANISTALVPRLTSVVLLALAVVAVAALFSWLLSRYLGRVTAGRGPEELARVFASYEGVLHSVHEGLVVVDRSGAVVLHNDRAAQLLHLPVPGERQEPIPLAALDVPGALRTLLASGDRAVDETYATSDRVLVVNQEMAFPLGSTKPLGTVATIRDQTDLLHLSGELAATRTLTDALRSQTHEFANRLHAVVALMELGRVDEAIRFASDEIERHSDVERPEAARHGGTERPETERPETERPETDGPGSDDRLDDPARTAPEVLDALLAAKRAQAAERGVDLVADTSGLLGPVPAAPGDVITVLGNLVDNAVDAVAGARPGRDRGRVEVIVSGVDGPRLDGRGLDGHVRLVVRDDGPGIADVDAVYQRGWSTKQAGPEGRGIGLDLVRSTLTRTGGTVDVTTGPDGSTFTVDLTAGNVPS</sequence>
<evidence type="ECO:0000256" key="12">
    <source>
        <dbReference type="ARBA" id="ARBA00023012"/>
    </source>
</evidence>
<feature type="domain" description="Histidine kinase" evidence="16">
    <location>
        <begin position="337"/>
        <end position="574"/>
    </location>
</feature>
<evidence type="ECO:0000256" key="2">
    <source>
        <dbReference type="ARBA" id="ARBA00004651"/>
    </source>
</evidence>
<evidence type="ECO:0000313" key="17">
    <source>
        <dbReference type="EMBL" id="KTR53569.1"/>
    </source>
</evidence>
<reference evidence="17 18" key="1">
    <citation type="journal article" date="2016" name="Front. Microbiol.">
        <title>Genomic Resource of Rice Seed Associated Bacteria.</title>
        <authorList>
            <person name="Midha S."/>
            <person name="Bansal K."/>
            <person name="Sharma S."/>
            <person name="Kumar N."/>
            <person name="Patil P.P."/>
            <person name="Chaudhry V."/>
            <person name="Patil P.B."/>
        </authorList>
    </citation>
    <scope>NUCLEOTIDE SEQUENCE [LARGE SCALE GENOMIC DNA]</scope>
    <source>
        <strain evidence="17 18">NS359</strain>
    </source>
</reference>
<evidence type="ECO:0000256" key="1">
    <source>
        <dbReference type="ARBA" id="ARBA00000085"/>
    </source>
</evidence>
<keyword evidence="8" id="KW-0547">Nucleotide-binding</keyword>
<dbReference type="Pfam" id="PF17203">
    <property type="entry name" value="sCache_3_2"/>
    <property type="match status" value="1"/>
</dbReference>
<dbReference type="PRINTS" id="PR00344">
    <property type="entry name" value="BCTRLSENSOR"/>
</dbReference>
<evidence type="ECO:0000256" key="14">
    <source>
        <dbReference type="SAM" id="MobiDB-lite"/>
    </source>
</evidence>
<evidence type="ECO:0000256" key="8">
    <source>
        <dbReference type="ARBA" id="ARBA00022741"/>
    </source>
</evidence>
<comment type="subcellular location">
    <subcellularLocation>
        <location evidence="2">Cell membrane</location>
        <topology evidence="2">Multi-pass membrane protein</topology>
    </subcellularLocation>
</comment>
<dbReference type="PANTHER" id="PTHR45436:SF5">
    <property type="entry name" value="SENSOR HISTIDINE KINASE TRCS"/>
    <property type="match status" value="1"/>
</dbReference>
<evidence type="ECO:0000256" key="5">
    <source>
        <dbReference type="ARBA" id="ARBA00022553"/>
    </source>
</evidence>
<keyword evidence="6" id="KW-0808">Transferase</keyword>
<dbReference type="SUPFAM" id="SSF55890">
    <property type="entry name" value="Sporulation response regulatory protein Spo0B"/>
    <property type="match status" value="1"/>
</dbReference>
<evidence type="ECO:0000256" key="10">
    <source>
        <dbReference type="ARBA" id="ARBA00022840"/>
    </source>
</evidence>
<dbReference type="Gene3D" id="3.30.565.10">
    <property type="entry name" value="Histidine kinase-like ATPase, C-terminal domain"/>
    <property type="match status" value="1"/>
</dbReference>
<dbReference type="InterPro" id="IPR033463">
    <property type="entry name" value="sCache_3"/>
</dbReference>
<evidence type="ECO:0000256" key="3">
    <source>
        <dbReference type="ARBA" id="ARBA00012438"/>
    </source>
</evidence>
<evidence type="ECO:0000256" key="15">
    <source>
        <dbReference type="SAM" id="Phobius"/>
    </source>
</evidence>
<evidence type="ECO:0000256" key="9">
    <source>
        <dbReference type="ARBA" id="ARBA00022777"/>
    </source>
</evidence>
<dbReference type="SMART" id="SM00387">
    <property type="entry name" value="HATPase_c"/>
    <property type="match status" value="1"/>
</dbReference>
<comment type="caution">
    <text evidence="17">The sequence shown here is derived from an EMBL/GenBank/DDBJ whole genome shotgun (WGS) entry which is preliminary data.</text>
</comment>
<accession>A0A147DTU5</accession>
<dbReference type="InterPro" id="IPR003594">
    <property type="entry name" value="HATPase_dom"/>
</dbReference>
<evidence type="ECO:0000259" key="16">
    <source>
        <dbReference type="PROSITE" id="PS50109"/>
    </source>
</evidence>
<dbReference type="GO" id="GO:0000155">
    <property type="term" value="F:phosphorelay sensor kinase activity"/>
    <property type="evidence" value="ECO:0007669"/>
    <property type="project" value="InterPro"/>
</dbReference>
<dbReference type="GO" id="GO:0005886">
    <property type="term" value="C:plasma membrane"/>
    <property type="evidence" value="ECO:0007669"/>
    <property type="project" value="UniProtKB-SubCell"/>
</dbReference>
<keyword evidence="5" id="KW-0597">Phosphoprotein</keyword>
<evidence type="ECO:0000256" key="7">
    <source>
        <dbReference type="ARBA" id="ARBA00022692"/>
    </source>
</evidence>
<organism evidence="17 18">
    <name type="scientific">Curtobacterium oceanosedimentum</name>
    <dbReference type="NCBI Taxonomy" id="465820"/>
    <lineage>
        <taxon>Bacteria</taxon>
        <taxon>Bacillati</taxon>
        <taxon>Actinomycetota</taxon>
        <taxon>Actinomycetes</taxon>
        <taxon>Micrococcales</taxon>
        <taxon>Microbacteriaceae</taxon>
        <taxon>Curtobacterium</taxon>
    </lineage>
</organism>
<dbReference type="InterPro" id="IPR029151">
    <property type="entry name" value="Sensor-like_sf"/>
</dbReference>
<evidence type="ECO:0000256" key="13">
    <source>
        <dbReference type="ARBA" id="ARBA00023136"/>
    </source>
</evidence>
<dbReference type="InterPro" id="IPR004358">
    <property type="entry name" value="Sig_transdc_His_kin-like_C"/>
</dbReference>
<dbReference type="PATRIC" id="fig|465820.4.peg.443"/>
<keyword evidence="7 15" id="KW-0812">Transmembrane</keyword>
<keyword evidence="10" id="KW-0067">ATP-binding</keyword>
<keyword evidence="13 15" id="KW-0472">Membrane</keyword>
<feature type="transmembrane region" description="Helical" evidence="15">
    <location>
        <begin position="173"/>
        <end position="192"/>
    </location>
</feature>
<protein>
    <recommendedName>
        <fullName evidence="3">histidine kinase</fullName>
        <ecNumber evidence="3">2.7.13.3</ecNumber>
    </recommendedName>
</protein>
<feature type="region of interest" description="Disordered" evidence="14">
    <location>
        <begin position="372"/>
        <end position="414"/>
    </location>
</feature>
<evidence type="ECO:0000313" key="18">
    <source>
        <dbReference type="Proteomes" id="UP000072763"/>
    </source>
</evidence>
<dbReference type="OrthoDB" id="9792686at2"/>
<dbReference type="EC" id="2.7.13.3" evidence="3"/>
<keyword evidence="9" id="KW-0418">Kinase</keyword>
<dbReference type="GO" id="GO:0005524">
    <property type="term" value="F:ATP binding"/>
    <property type="evidence" value="ECO:0007669"/>
    <property type="project" value="UniProtKB-KW"/>
</dbReference>
<dbReference type="InterPro" id="IPR036890">
    <property type="entry name" value="HATPase_C_sf"/>
</dbReference>
<name>A0A147DTU5_9MICO</name>
<keyword evidence="12" id="KW-0902">Two-component regulatory system</keyword>
<dbReference type="InterPro" id="IPR050428">
    <property type="entry name" value="TCS_sensor_his_kinase"/>
</dbReference>
<dbReference type="SUPFAM" id="SSF103190">
    <property type="entry name" value="Sensory domain-like"/>
    <property type="match status" value="1"/>
</dbReference>
<evidence type="ECO:0000256" key="4">
    <source>
        <dbReference type="ARBA" id="ARBA00022475"/>
    </source>
</evidence>
<dbReference type="InterPro" id="IPR016120">
    <property type="entry name" value="Sig_transdc_His_kin_SpoOB"/>
</dbReference>
<comment type="catalytic activity">
    <reaction evidence="1">
        <text>ATP + protein L-histidine = ADP + protein N-phospho-L-histidine.</text>
        <dbReference type="EC" id="2.7.13.3"/>
    </reaction>
</comment>
<keyword evidence="4" id="KW-1003">Cell membrane</keyword>
<feature type="transmembrane region" description="Helical" evidence="15">
    <location>
        <begin position="12"/>
        <end position="33"/>
    </location>
</feature>
<evidence type="ECO:0000256" key="11">
    <source>
        <dbReference type="ARBA" id="ARBA00022989"/>
    </source>
</evidence>
<dbReference type="InterPro" id="IPR005467">
    <property type="entry name" value="His_kinase_dom"/>
</dbReference>
<dbReference type="AlphaFoldDB" id="A0A147DTU5"/>
<dbReference type="RefSeq" id="WP_058748923.1">
    <property type="nucleotide sequence ID" value="NZ_LDRC01000012.1"/>
</dbReference>
<dbReference type="EMBL" id="LDRC01000012">
    <property type="protein sequence ID" value="KTR53569.1"/>
    <property type="molecule type" value="Genomic_DNA"/>
</dbReference>
<dbReference type="PROSITE" id="PS50109">
    <property type="entry name" value="HIS_KIN"/>
    <property type="match status" value="1"/>
</dbReference>
<dbReference type="Proteomes" id="UP000072763">
    <property type="component" value="Unassembled WGS sequence"/>
</dbReference>